<evidence type="ECO:0000256" key="1">
    <source>
        <dbReference type="SAM" id="SignalP"/>
    </source>
</evidence>
<dbReference type="STRING" id="1884261.A0A5C3Q8Q3"/>
<dbReference type="InterPro" id="IPR017853">
    <property type="entry name" value="GH"/>
</dbReference>
<gene>
    <name evidence="2" type="ORF">BDV98DRAFT_596662</name>
</gene>
<feature type="signal peptide" evidence="1">
    <location>
        <begin position="1"/>
        <end position="23"/>
    </location>
</feature>
<feature type="chain" id="PRO_5022896835" description="Glycoside hydrolase superfamily" evidence="1">
    <location>
        <begin position="24"/>
        <end position="124"/>
    </location>
</feature>
<organism evidence="2 3">
    <name type="scientific">Pterulicium gracile</name>
    <dbReference type="NCBI Taxonomy" id="1884261"/>
    <lineage>
        <taxon>Eukaryota</taxon>
        <taxon>Fungi</taxon>
        <taxon>Dikarya</taxon>
        <taxon>Basidiomycota</taxon>
        <taxon>Agaricomycotina</taxon>
        <taxon>Agaricomycetes</taxon>
        <taxon>Agaricomycetidae</taxon>
        <taxon>Agaricales</taxon>
        <taxon>Pleurotineae</taxon>
        <taxon>Pterulaceae</taxon>
        <taxon>Pterulicium</taxon>
    </lineage>
</organism>
<evidence type="ECO:0000313" key="3">
    <source>
        <dbReference type="Proteomes" id="UP000305067"/>
    </source>
</evidence>
<accession>A0A5C3Q8Q3</accession>
<reference evidence="2 3" key="1">
    <citation type="journal article" date="2019" name="Nat. Ecol. Evol.">
        <title>Megaphylogeny resolves global patterns of mushroom evolution.</title>
        <authorList>
            <person name="Varga T."/>
            <person name="Krizsan K."/>
            <person name="Foldi C."/>
            <person name="Dima B."/>
            <person name="Sanchez-Garcia M."/>
            <person name="Sanchez-Ramirez S."/>
            <person name="Szollosi G.J."/>
            <person name="Szarkandi J.G."/>
            <person name="Papp V."/>
            <person name="Albert L."/>
            <person name="Andreopoulos W."/>
            <person name="Angelini C."/>
            <person name="Antonin V."/>
            <person name="Barry K.W."/>
            <person name="Bougher N.L."/>
            <person name="Buchanan P."/>
            <person name="Buyck B."/>
            <person name="Bense V."/>
            <person name="Catcheside P."/>
            <person name="Chovatia M."/>
            <person name="Cooper J."/>
            <person name="Damon W."/>
            <person name="Desjardin D."/>
            <person name="Finy P."/>
            <person name="Geml J."/>
            <person name="Haridas S."/>
            <person name="Hughes K."/>
            <person name="Justo A."/>
            <person name="Karasinski D."/>
            <person name="Kautmanova I."/>
            <person name="Kiss B."/>
            <person name="Kocsube S."/>
            <person name="Kotiranta H."/>
            <person name="LaButti K.M."/>
            <person name="Lechner B.E."/>
            <person name="Liimatainen K."/>
            <person name="Lipzen A."/>
            <person name="Lukacs Z."/>
            <person name="Mihaltcheva S."/>
            <person name="Morgado L.N."/>
            <person name="Niskanen T."/>
            <person name="Noordeloos M.E."/>
            <person name="Ohm R.A."/>
            <person name="Ortiz-Santana B."/>
            <person name="Ovrebo C."/>
            <person name="Racz N."/>
            <person name="Riley R."/>
            <person name="Savchenko A."/>
            <person name="Shiryaev A."/>
            <person name="Soop K."/>
            <person name="Spirin V."/>
            <person name="Szebenyi C."/>
            <person name="Tomsovsky M."/>
            <person name="Tulloss R.E."/>
            <person name="Uehling J."/>
            <person name="Grigoriev I.V."/>
            <person name="Vagvolgyi C."/>
            <person name="Papp T."/>
            <person name="Martin F.M."/>
            <person name="Miettinen O."/>
            <person name="Hibbett D.S."/>
            <person name="Nagy L.G."/>
        </authorList>
    </citation>
    <scope>NUCLEOTIDE SEQUENCE [LARGE SCALE GENOMIC DNA]</scope>
    <source>
        <strain evidence="2 3">CBS 309.79</strain>
    </source>
</reference>
<name>A0A5C3Q8Q3_9AGAR</name>
<protein>
    <recommendedName>
        <fullName evidence="4">Glycoside hydrolase superfamily</fullName>
    </recommendedName>
</protein>
<dbReference type="Proteomes" id="UP000305067">
    <property type="component" value="Unassembled WGS sequence"/>
</dbReference>
<dbReference type="AlphaFoldDB" id="A0A5C3Q8Q3"/>
<proteinExistence type="predicted"/>
<dbReference type="SUPFAM" id="SSF51445">
    <property type="entry name" value="(Trans)glycosidases"/>
    <property type="match status" value="1"/>
</dbReference>
<evidence type="ECO:0008006" key="4">
    <source>
        <dbReference type="Google" id="ProtNLM"/>
    </source>
</evidence>
<dbReference type="Gene3D" id="3.20.20.80">
    <property type="entry name" value="Glycosidases"/>
    <property type="match status" value="1"/>
</dbReference>
<dbReference type="OrthoDB" id="442731at2759"/>
<keyword evidence="3" id="KW-1185">Reference proteome</keyword>
<keyword evidence="1" id="KW-0732">Signal</keyword>
<sequence length="124" mass="13706">MAFISLTTRFLLLASYLAVLTFALDPWTPPLSTSGRYVVDASGNRFKLKSGNWHGASGTYNGEGDRNDAANHHSSENAHDIPLGLQYAFMDRIISEFEAAGINSIRLPFSNELLRMTHKVEDSC</sequence>
<dbReference type="EMBL" id="ML178847">
    <property type="protein sequence ID" value="TFK97449.1"/>
    <property type="molecule type" value="Genomic_DNA"/>
</dbReference>
<evidence type="ECO:0000313" key="2">
    <source>
        <dbReference type="EMBL" id="TFK97449.1"/>
    </source>
</evidence>